<evidence type="ECO:0000313" key="4">
    <source>
        <dbReference type="Proteomes" id="UP000594454"/>
    </source>
</evidence>
<dbReference type="InterPro" id="IPR039353">
    <property type="entry name" value="TF_Adf1"/>
</dbReference>
<reference evidence="3 4" key="1">
    <citation type="submission" date="2020-11" db="EMBL/GenBank/DDBJ databases">
        <authorList>
            <person name="Wallbank WR R."/>
            <person name="Pardo Diaz C."/>
            <person name="Kozak K."/>
            <person name="Martin S."/>
            <person name="Jiggins C."/>
            <person name="Moest M."/>
            <person name="Warren A I."/>
            <person name="Generalovic N T."/>
            <person name="Byers J.R.P. K."/>
            <person name="Montejo-Kovacevich G."/>
            <person name="Yen C E."/>
        </authorList>
    </citation>
    <scope>NUCLEOTIDE SEQUENCE [LARGE SCALE GENOMIC DNA]</scope>
</reference>
<dbReference type="PANTHER" id="PTHR12243">
    <property type="entry name" value="MADF DOMAIN TRANSCRIPTION FACTOR"/>
    <property type="match status" value="1"/>
</dbReference>
<dbReference type="EMBL" id="LR899012">
    <property type="protein sequence ID" value="CAD7089343.1"/>
    <property type="molecule type" value="Genomic_DNA"/>
</dbReference>
<gene>
    <name evidence="3" type="ORF">HERILL_LOCUS11898</name>
</gene>
<evidence type="ECO:0000256" key="1">
    <source>
        <dbReference type="SAM" id="MobiDB-lite"/>
    </source>
</evidence>
<dbReference type="OrthoDB" id="8070463at2759"/>
<dbReference type="Proteomes" id="UP000594454">
    <property type="component" value="Chromosome 4"/>
</dbReference>
<protein>
    <recommendedName>
        <fullName evidence="2">MADF domain-containing protein</fullName>
    </recommendedName>
</protein>
<dbReference type="AlphaFoldDB" id="A0A7R8YXU0"/>
<dbReference type="GO" id="GO:0006357">
    <property type="term" value="P:regulation of transcription by RNA polymerase II"/>
    <property type="evidence" value="ECO:0007669"/>
    <property type="project" value="TreeGrafter"/>
</dbReference>
<feature type="domain" description="MADF" evidence="2">
    <location>
        <begin position="5"/>
        <end position="82"/>
    </location>
</feature>
<dbReference type="PROSITE" id="PS51029">
    <property type="entry name" value="MADF"/>
    <property type="match status" value="1"/>
</dbReference>
<feature type="region of interest" description="Disordered" evidence="1">
    <location>
        <begin position="298"/>
        <end position="324"/>
    </location>
</feature>
<dbReference type="OMA" id="WRRIASK"/>
<feature type="compositionally biased region" description="Polar residues" evidence="1">
    <location>
        <begin position="363"/>
        <end position="381"/>
    </location>
</feature>
<keyword evidence="4" id="KW-1185">Reference proteome</keyword>
<dbReference type="GO" id="GO:0005634">
    <property type="term" value="C:nucleus"/>
    <property type="evidence" value="ECO:0007669"/>
    <property type="project" value="TreeGrafter"/>
</dbReference>
<proteinExistence type="predicted"/>
<evidence type="ECO:0000313" key="3">
    <source>
        <dbReference type="EMBL" id="CAD7089343.1"/>
    </source>
</evidence>
<sequence>MIFNQLVEDIREEPSVWSLKLRPKAEDLEDAWRRIASKNNLSALEVKLIFRELSKKYKEECKKPKSTWKLLQALRFLDEDLEDKSDKLKAPAARSTPQPTVPPPPEFPEETKIKEEPQEFIPLSHNTSDDDYVELLEVRDEDYTDEEDGENMMDLDEDLNTNNSKQNALSPVKSAEISHNKGLSVLNPATINNMATKSDGPIASTSTTTSTSKSVTQTTAMKSIPTIFAGMKRKLANGIESQTNGSDVTTQPPEKLLKNFQDNVERGRNSPMQASQRPPTPKLKQITFTPKEIKSIPPTSVRMANFPPEVGSLPVESKEKPTETVRVEPNGLNIGDVIPMPDTPSINLERAEVDSILEKSTIRVSSNENDSQPASRATQPDNEPASAGYQSTPHSRMYDSFGQYVSNTLNALPDKLANKLEIKILEAIIAVNTEKSNLA</sequence>
<evidence type="ECO:0000259" key="2">
    <source>
        <dbReference type="PROSITE" id="PS51029"/>
    </source>
</evidence>
<feature type="region of interest" description="Disordered" evidence="1">
    <location>
        <begin position="86"/>
        <end position="110"/>
    </location>
</feature>
<feature type="region of interest" description="Disordered" evidence="1">
    <location>
        <begin position="363"/>
        <end position="394"/>
    </location>
</feature>
<dbReference type="InterPro" id="IPR006578">
    <property type="entry name" value="MADF-dom"/>
</dbReference>
<name>A0A7R8YXU0_HERIL</name>
<accession>A0A7R8YXU0</accession>
<dbReference type="GO" id="GO:0005667">
    <property type="term" value="C:transcription regulator complex"/>
    <property type="evidence" value="ECO:0007669"/>
    <property type="project" value="TreeGrafter"/>
</dbReference>
<dbReference type="PANTHER" id="PTHR12243:SF67">
    <property type="entry name" value="COREPRESSOR OF PANGOLIN, ISOFORM A-RELATED"/>
    <property type="match status" value="1"/>
</dbReference>
<organism evidence="3 4">
    <name type="scientific">Hermetia illucens</name>
    <name type="common">Black soldier fly</name>
    <dbReference type="NCBI Taxonomy" id="343691"/>
    <lineage>
        <taxon>Eukaryota</taxon>
        <taxon>Metazoa</taxon>
        <taxon>Ecdysozoa</taxon>
        <taxon>Arthropoda</taxon>
        <taxon>Hexapoda</taxon>
        <taxon>Insecta</taxon>
        <taxon>Pterygota</taxon>
        <taxon>Neoptera</taxon>
        <taxon>Endopterygota</taxon>
        <taxon>Diptera</taxon>
        <taxon>Brachycera</taxon>
        <taxon>Stratiomyomorpha</taxon>
        <taxon>Stratiomyidae</taxon>
        <taxon>Hermetiinae</taxon>
        <taxon>Hermetia</taxon>
    </lineage>
</organism>
<feature type="compositionally biased region" description="Low complexity" evidence="1">
    <location>
        <begin position="204"/>
        <end position="215"/>
    </location>
</feature>
<feature type="region of interest" description="Disordered" evidence="1">
    <location>
        <begin position="196"/>
        <end position="215"/>
    </location>
</feature>
<dbReference type="InParanoid" id="A0A7R8YXU0"/>
<dbReference type="SMART" id="SM00595">
    <property type="entry name" value="MADF"/>
    <property type="match status" value="1"/>
</dbReference>